<dbReference type="InterPro" id="IPR036182">
    <property type="entry name" value="PCuAC_sf"/>
</dbReference>
<evidence type="ECO:0000313" key="2">
    <source>
        <dbReference type="Proteomes" id="UP000825367"/>
    </source>
</evidence>
<dbReference type="EMBL" id="CP080333">
    <property type="protein sequence ID" value="QYL16451.1"/>
    <property type="molecule type" value="Genomic_DNA"/>
</dbReference>
<protein>
    <recommendedName>
        <fullName evidence="3">Lipoprotein LpqE</fullName>
    </recommendedName>
</protein>
<dbReference type="PROSITE" id="PS51257">
    <property type="entry name" value="PROKAR_LIPOPROTEIN"/>
    <property type="match status" value="1"/>
</dbReference>
<name>A0ABX8VF75_9MYCO</name>
<gene>
    <name evidence="1" type="ORF">K0O64_26160</name>
</gene>
<dbReference type="Pfam" id="PF04314">
    <property type="entry name" value="PCuAC"/>
    <property type="match status" value="1"/>
</dbReference>
<dbReference type="Proteomes" id="UP000825367">
    <property type="component" value="Chromosome"/>
</dbReference>
<sequence>MNRLTNRLVAASAGLAACGLILTGCGTGQISQTADQQSAVNGATANVANIALRNVHIQAVQTGDSLKPGRAVALIFAAANISPDTNDKLVSISSEVGSVALTGNTSIPAGSSLIVGSADGQPEAAPMGTAQPAKAEVTLSQPITNGMTYGFTFNFEKAGQATVQVPISAGGAERQGEPAGHE</sequence>
<evidence type="ECO:0000313" key="1">
    <source>
        <dbReference type="EMBL" id="QYL16451.1"/>
    </source>
</evidence>
<accession>A0ABX8VF75</accession>
<organism evidence="1 2">
    <name type="scientific">Mycolicibacterium pallens</name>
    <dbReference type="NCBI Taxonomy" id="370524"/>
    <lineage>
        <taxon>Bacteria</taxon>
        <taxon>Bacillati</taxon>
        <taxon>Actinomycetota</taxon>
        <taxon>Actinomycetes</taxon>
        <taxon>Mycobacteriales</taxon>
        <taxon>Mycobacteriaceae</taxon>
        <taxon>Mycolicibacterium</taxon>
    </lineage>
</organism>
<reference evidence="1 2" key="1">
    <citation type="submission" date="2021-07" db="EMBL/GenBank/DDBJ databases">
        <title>Whole genome sequencing of non-tuberculosis mycobacteria type-strains.</title>
        <authorList>
            <person name="Igarashi Y."/>
            <person name="Osugi A."/>
            <person name="Mitarai S."/>
        </authorList>
    </citation>
    <scope>NUCLEOTIDE SEQUENCE [LARGE SCALE GENOMIC DNA]</scope>
    <source>
        <strain evidence="1 2">JCM 16370</strain>
    </source>
</reference>
<evidence type="ECO:0008006" key="3">
    <source>
        <dbReference type="Google" id="ProtNLM"/>
    </source>
</evidence>
<keyword evidence="2" id="KW-1185">Reference proteome</keyword>
<dbReference type="InterPro" id="IPR007410">
    <property type="entry name" value="LpqE-like"/>
</dbReference>
<proteinExistence type="predicted"/>
<dbReference type="RefSeq" id="WP_071948938.1">
    <property type="nucleotide sequence ID" value="NZ_BAAAVX010000047.1"/>
</dbReference>
<dbReference type="Gene3D" id="2.60.40.1890">
    <property type="entry name" value="PCu(A)C copper chaperone"/>
    <property type="match status" value="1"/>
</dbReference>